<dbReference type="GO" id="GO:0005829">
    <property type="term" value="C:cytosol"/>
    <property type="evidence" value="ECO:0007669"/>
    <property type="project" value="TreeGrafter"/>
</dbReference>
<dbReference type="InterPro" id="IPR036788">
    <property type="entry name" value="T_IF-3_C_sf"/>
</dbReference>
<dbReference type="InterPro" id="IPR001288">
    <property type="entry name" value="Translation_initiation_fac_3"/>
</dbReference>
<comment type="function">
    <text evidence="4 6">IF-3 binds to the 30S ribosomal subunit and shifts the equilibrium between 70S ribosomes and their 50S and 30S subunits in favor of the free subunits, thus enhancing the availability of 30S subunits on which protein synthesis initiation begins.</text>
</comment>
<feature type="domain" description="Translation initiation factor 3 C-terminal" evidence="8">
    <location>
        <begin position="98"/>
        <end position="182"/>
    </location>
</feature>
<dbReference type="Pfam" id="PF00707">
    <property type="entry name" value="IF3_C"/>
    <property type="match status" value="1"/>
</dbReference>
<dbReference type="FunFam" id="3.30.110.10:FF:000001">
    <property type="entry name" value="Translation initiation factor IF-3"/>
    <property type="match status" value="1"/>
</dbReference>
<comment type="subcellular location">
    <subcellularLocation>
        <location evidence="4 6">Cytoplasm</location>
    </subcellularLocation>
</comment>
<dbReference type="GO" id="GO:0003743">
    <property type="term" value="F:translation initiation factor activity"/>
    <property type="evidence" value="ECO:0007669"/>
    <property type="project" value="UniProtKB-UniRule"/>
</dbReference>
<dbReference type="FunFam" id="3.10.20.80:FF:000001">
    <property type="entry name" value="Translation initiation factor IF-3"/>
    <property type="match status" value="1"/>
</dbReference>
<keyword evidence="4" id="KW-0963">Cytoplasm</keyword>
<dbReference type="GO" id="GO:0032790">
    <property type="term" value="P:ribosome disassembly"/>
    <property type="evidence" value="ECO:0007669"/>
    <property type="project" value="TreeGrafter"/>
</dbReference>
<reference evidence="10" key="1">
    <citation type="submission" date="2020-03" db="EMBL/GenBank/DDBJ databases">
        <title>Solimonas marina sp. nov., isolated from deep seawater of the Pacific Ocean.</title>
        <authorList>
            <person name="Liu X."/>
            <person name="Lai Q."/>
            <person name="Sun F."/>
            <person name="Gai Y."/>
            <person name="Li G."/>
            <person name="Shao Z."/>
        </authorList>
    </citation>
    <scope>NUCLEOTIDE SEQUENCE</scope>
    <source>
        <strain evidence="10">C16B3</strain>
    </source>
</reference>
<evidence type="ECO:0000256" key="7">
    <source>
        <dbReference type="SAM" id="MobiDB-lite"/>
    </source>
</evidence>
<keyword evidence="11" id="KW-1185">Reference proteome</keyword>
<comment type="similarity">
    <text evidence="1 4 6">Belongs to the IF-3 family.</text>
</comment>
<evidence type="ECO:0000256" key="1">
    <source>
        <dbReference type="ARBA" id="ARBA00005439"/>
    </source>
</evidence>
<evidence type="ECO:0000256" key="4">
    <source>
        <dbReference type="HAMAP-Rule" id="MF_00080"/>
    </source>
</evidence>
<dbReference type="NCBIfam" id="TIGR00168">
    <property type="entry name" value="infC"/>
    <property type="match status" value="1"/>
</dbReference>
<name>A0A969WC60_9GAMM</name>
<dbReference type="SUPFAM" id="SSF55200">
    <property type="entry name" value="Translation initiation factor IF3, C-terminal domain"/>
    <property type="match status" value="1"/>
</dbReference>
<dbReference type="Gene3D" id="3.10.20.80">
    <property type="entry name" value="Translation initiation factor 3 (IF-3), N-terminal domain"/>
    <property type="match status" value="1"/>
</dbReference>
<dbReference type="EMBL" id="JAAVXB010000018">
    <property type="protein sequence ID" value="NKF24671.1"/>
    <property type="molecule type" value="Genomic_DNA"/>
</dbReference>
<organism evidence="10 11">
    <name type="scientific">Solimonas marina</name>
    <dbReference type="NCBI Taxonomy" id="2714601"/>
    <lineage>
        <taxon>Bacteria</taxon>
        <taxon>Pseudomonadati</taxon>
        <taxon>Pseudomonadota</taxon>
        <taxon>Gammaproteobacteria</taxon>
        <taxon>Nevskiales</taxon>
        <taxon>Nevskiaceae</taxon>
        <taxon>Solimonas</taxon>
    </lineage>
</organism>
<accession>A0A969WC60</accession>
<dbReference type="Gene3D" id="3.30.110.10">
    <property type="entry name" value="Translation initiation factor 3 (IF-3), C-terminal domain"/>
    <property type="match status" value="1"/>
</dbReference>
<dbReference type="AlphaFoldDB" id="A0A969WC60"/>
<dbReference type="GO" id="GO:0043022">
    <property type="term" value="F:ribosome binding"/>
    <property type="evidence" value="ECO:0007669"/>
    <property type="project" value="UniProtKB-ARBA"/>
</dbReference>
<dbReference type="PANTHER" id="PTHR10938">
    <property type="entry name" value="TRANSLATION INITIATION FACTOR IF-3"/>
    <property type="match status" value="1"/>
</dbReference>
<evidence type="ECO:0000256" key="5">
    <source>
        <dbReference type="NCBIfam" id="TIGR00168"/>
    </source>
</evidence>
<dbReference type="HAMAP" id="MF_00080">
    <property type="entry name" value="IF_3"/>
    <property type="match status" value="1"/>
</dbReference>
<dbReference type="GO" id="GO:0016020">
    <property type="term" value="C:membrane"/>
    <property type="evidence" value="ECO:0007669"/>
    <property type="project" value="TreeGrafter"/>
</dbReference>
<sequence length="185" mass="20839">MSPAASGNPGDDAIASEREDRRNHQINVPRIRLIAEDGGQIGVMLTRDALAKAEEAGLDLVEVSPNADPPVCKIMDYGKYLYQKDKAAHAAKKKQKQIQVKEIKFRPTTETGDYQTKFRSITRFLEEGDKVKIVVRFRGREMAHQELGAQIMERLKAELGELAVVEQHPRMEGRQAVMVMSPRKK</sequence>
<keyword evidence="3 4" id="KW-0648">Protein biosynthesis</keyword>
<dbReference type="InterPro" id="IPR019814">
    <property type="entry name" value="Translation_initiation_fac_3_N"/>
</dbReference>
<proteinExistence type="inferred from homology"/>
<comment type="caution">
    <text evidence="10">The sequence shown here is derived from an EMBL/GenBank/DDBJ whole genome shotgun (WGS) entry which is preliminary data.</text>
</comment>
<protein>
    <recommendedName>
        <fullName evidence="4 5">Translation initiation factor IF-3</fullName>
    </recommendedName>
</protein>
<dbReference type="Proteomes" id="UP000653472">
    <property type="component" value="Unassembled WGS sequence"/>
</dbReference>
<evidence type="ECO:0000259" key="8">
    <source>
        <dbReference type="Pfam" id="PF00707"/>
    </source>
</evidence>
<dbReference type="SUPFAM" id="SSF54364">
    <property type="entry name" value="Translation initiation factor IF3, N-terminal domain"/>
    <property type="match status" value="1"/>
</dbReference>
<evidence type="ECO:0000256" key="3">
    <source>
        <dbReference type="ARBA" id="ARBA00022917"/>
    </source>
</evidence>
<keyword evidence="2 4" id="KW-0396">Initiation factor</keyword>
<feature type="domain" description="Translation initiation factor 3 N-terminal" evidence="9">
    <location>
        <begin position="23"/>
        <end position="90"/>
    </location>
</feature>
<dbReference type="InterPro" id="IPR019815">
    <property type="entry name" value="Translation_initiation_fac_3_C"/>
</dbReference>
<dbReference type="Pfam" id="PF05198">
    <property type="entry name" value="IF3_N"/>
    <property type="match status" value="1"/>
</dbReference>
<evidence type="ECO:0000256" key="2">
    <source>
        <dbReference type="ARBA" id="ARBA00022540"/>
    </source>
</evidence>
<evidence type="ECO:0000313" key="10">
    <source>
        <dbReference type="EMBL" id="NKF24671.1"/>
    </source>
</evidence>
<dbReference type="InterPro" id="IPR019813">
    <property type="entry name" value="Translation_initiation_fac3_CS"/>
</dbReference>
<comment type="subunit">
    <text evidence="4 6">Monomer.</text>
</comment>
<evidence type="ECO:0000256" key="6">
    <source>
        <dbReference type="RuleBase" id="RU000646"/>
    </source>
</evidence>
<gene>
    <name evidence="4 10" type="primary">infC</name>
    <name evidence="10" type="ORF">G7Y82_20380</name>
</gene>
<dbReference type="PANTHER" id="PTHR10938:SF0">
    <property type="entry name" value="TRANSLATION INITIATION FACTOR IF-3, MITOCHONDRIAL"/>
    <property type="match status" value="1"/>
</dbReference>
<evidence type="ECO:0000259" key="9">
    <source>
        <dbReference type="Pfam" id="PF05198"/>
    </source>
</evidence>
<dbReference type="PROSITE" id="PS00938">
    <property type="entry name" value="IF3"/>
    <property type="match status" value="1"/>
</dbReference>
<feature type="region of interest" description="Disordered" evidence="7">
    <location>
        <begin position="1"/>
        <end position="23"/>
    </location>
</feature>
<dbReference type="InterPro" id="IPR036787">
    <property type="entry name" value="T_IF-3_N_sf"/>
</dbReference>
<evidence type="ECO:0000313" key="11">
    <source>
        <dbReference type="Proteomes" id="UP000653472"/>
    </source>
</evidence>